<dbReference type="EMBL" id="JACEEZ010002891">
    <property type="protein sequence ID" value="KAG0727884.1"/>
    <property type="molecule type" value="Genomic_DNA"/>
</dbReference>
<dbReference type="OrthoDB" id="7468774at2759"/>
<organism evidence="1 2">
    <name type="scientific">Chionoecetes opilio</name>
    <name type="common">Atlantic snow crab</name>
    <name type="synonym">Cancer opilio</name>
    <dbReference type="NCBI Taxonomy" id="41210"/>
    <lineage>
        <taxon>Eukaryota</taxon>
        <taxon>Metazoa</taxon>
        <taxon>Ecdysozoa</taxon>
        <taxon>Arthropoda</taxon>
        <taxon>Crustacea</taxon>
        <taxon>Multicrustacea</taxon>
        <taxon>Malacostraca</taxon>
        <taxon>Eumalacostraca</taxon>
        <taxon>Eucarida</taxon>
        <taxon>Decapoda</taxon>
        <taxon>Pleocyemata</taxon>
        <taxon>Brachyura</taxon>
        <taxon>Eubrachyura</taxon>
        <taxon>Majoidea</taxon>
        <taxon>Majidae</taxon>
        <taxon>Chionoecetes</taxon>
    </lineage>
</organism>
<sequence>MPKKASHRVSALRMVARFLDRGGKLLSQGSDTGLLEFRCPLLDALCKPRTLGGWDSSSVEPCDWWMLQTPQIPQTHPAQFEAGESSRLTETPPVMSRPLVVFHKAQVPGEFPHLVGYDSRRESPREARERCLPGDVEVQWRWPRSVPASTNAPLWAASPGCGTFFTAAVPHIPEIEHTKCKVLGANRGGDCFKPPPAEASGYCDTK</sequence>
<dbReference type="AlphaFoldDB" id="A0A8J4YPI7"/>
<protein>
    <submittedName>
        <fullName evidence="1">Uncharacterized protein</fullName>
    </submittedName>
</protein>
<proteinExistence type="predicted"/>
<evidence type="ECO:0000313" key="2">
    <source>
        <dbReference type="Proteomes" id="UP000770661"/>
    </source>
</evidence>
<gene>
    <name evidence="1" type="ORF">GWK47_033708</name>
</gene>
<reference evidence="1" key="1">
    <citation type="submission" date="2020-07" db="EMBL/GenBank/DDBJ databases">
        <title>The High-quality genome of the commercially important snow crab, Chionoecetes opilio.</title>
        <authorList>
            <person name="Jeong J.-H."/>
            <person name="Ryu S."/>
        </authorList>
    </citation>
    <scope>NUCLEOTIDE SEQUENCE</scope>
    <source>
        <strain evidence="1">MADBK_172401_WGS</strain>
        <tissue evidence="1">Digestive gland</tissue>
    </source>
</reference>
<evidence type="ECO:0000313" key="1">
    <source>
        <dbReference type="EMBL" id="KAG0727884.1"/>
    </source>
</evidence>
<keyword evidence="2" id="KW-1185">Reference proteome</keyword>
<accession>A0A8J4YPI7</accession>
<name>A0A8J4YPI7_CHIOP</name>
<comment type="caution">
    <text evidence="1">The sequence shown here is derived from an EMBL/GenBank/DDBJ whole genome shotgun (WGS) entry which is preliminary data.</text>
</comment>
<dbReference type="Proteomes" id="UP000770661">
    <property type="component" value="Unassembled WGS sequence"/>
</dbReference>